<dbReference type="Proteomes" id="UP000028824">
    <property type="component" value="Unassembled WGS sequence"/>
</dbReference>
<dbReference type="PRINTS" id="PR00413">
    <property type="entry name" value="HADHALOGNASE"/>
</dbReference>
<gene>
    <name evidence="1" type="ORF">CG50_12735</name>
</gene>
<dbReference type="SUPFAM" id="SSF56784">
    <property type="entry name" value="HAD-like"/>
    <property type="match status" value="1"/>
</dbReference>
<comment type="caution">
    <text evidence="1">The sequence shown here is derived from an EMBL/GenBank/DDBJ whole genome shotgun (WGS) entry which is preliminary data.</text>
</comment>
<dbReference type="OrthoDB" id="9807742at2"/>
<dbReference type="InterPro" id="IPR023214">
    <property type="entry name" value="HAD_sf"/>
</dbReference>
<name>A0A086Y448_9RHOB</name>
<proteinExistence type="predicted"/>
<dbReference type="PANTHER" id="PTHR43611">
    <property type="entry name" value="ALPHA-D-GLUCOSE 1-PHOSPHATE PHOSPHATASE"/>
    <property type="match status" value="1"/>
</dbReference>
<dbReference type="InterPro" id="IPR036412">
    <property type="entry name" value="HAD-like_sf"/>
</dbReference>
<dbReference type="Pfam" id="PF00702">
    <property type="entry name" value="Hydrolase"/>
    <property type="match status" value="1"/>
</dbReference>
<dbReference type="Gene3D" id="3.40.50.1000">
    <property type="entry name" value="HAD superfamily/HAD-like"/>
    <property type="match status" value="1"/>
</dbReference>
<reference evidence="1 2" key="1">
    <citation type="submission" date="2014-03" db="EMBL/GenBank/DDBJ databases">
        <title>Genome of Paenirhodobacter enshiensis DW2-9.</title>
        <authorList>
            <person name="Wang D."/>
            <person name="Wang G."/>
        </authorList>
    </citation>
    <scope>NUCLEOTIDE SEQUENCE [LARGE SCALE GENOMIC DNA]</scope>
    <source>
        <strain evidence="1 2">DW2-9</strain>
    </source>
</reference>
<organism evidence="1 2">
    <name type="scientific">Paenirhodobacter enshiensis</name>
    <dbReference type="NCBI Taxonomy" id="1105367"/>
    <lineage>
        <taxon>Bacteria</taxon>
        <taxon>Pseudomonadati</taxon>
        <taxon>Pseudomonadota</taxon>
        <taxon>Alphaproteobacteria</taxon>
        <taxon>Rhodobacterales</taxon>
        <taxon>Rhodobacter group</taxon>
        <taxon>Paenirhodobacter</taxon>
    </lineage>
</organism>
<dbReference type="EMBL" id="JFZB01000005">
    <property type="protein sequence ID" value="KFI29048.1"/>
    <property type="molecule type" value="Genomic_DNA"/>
</dbReference>
<dbReference type="InterPro" id="IPR006439">
    <property type="entry name" value="HAD-SF_hydro_IA"/>
</dbReference>
<dbReference type="NCBIfam" id="TIGR01509">
    <property type="entry name" value="HAD-SF-IA-v3"/>
    <property type="match status" value="1"/>
</dbReference>
<dbReference type="eggNOG" id="COG1011">
    <property type="taxonomic scope" value="Bacteria"/>
</dbReference>
<evidence type="ECO:0000313" key="1">
    <source>
        <dbReference type="EMBL" id="KFI29048.1"/>
    </source>
</evidence>
<dbReference type="SFLD" id="SFLDG01129">
    <property type="entry name" value="C1.5:_HAD__Beta-PGM__Phosphata"/>
    <property type="match status" value="1"/>
</dbReference>
<dbReference type="STRING" id="1105367.CG50_12735"/>
<dbReference type="SFLD" id="SFLDS00003">
    <property type="entry name" value="Haloacid_Dehalogenase"/>
    <property type="match status" value="1"/>
</dbReference>
<dbReference type="RefSeq" id="WP_036635622.1">
    <property type="nucleotide sequence ID" value="NZ_JFZB01000005.1"/>
</dbReference>
<dbReference type="Gene3D" id="1.10.150.240">
    <property type="entry name" value="Putative phosphatase, domain 2"/>
    <property type="match status" value="1"/>
</dbReference>
<dbReference type="CDD" id="cd02603">
    <property type="entry name" value="HAD_sEH-N_like"/>
    <property type="match status" value="1"/>
</dbReference>
<dbReference type="PANTHER" id="PTHR43611:SF3">
    <property type="entry name" value="FLAVIN MONONUCLEOTIDE HYDROLASE 1, CHLOROPLATIC"/>
    <property type="match status" value="1"/>
</dbReference>
<accession>A0A086Y448</accession>
<dbReference type="AlphaFoldDB" id="A0A086Y448"/>
<dbReference type="InterPro" id="IPR023198">
    <property type="entry name" value="PGP-like_dom2"/>
</dbReference>
<sequence length="210" mass="23622">MARAVIFDIGNVLIEWRPERHYDRVMPRARREALFAEVDLSAMNAAVDLGAPFRETVLALAERHPKWRAEILMWHDDWIRMASPEIARSVRLLRALRARGVPVFALSNFGVDTFQTALVEYPFLREFDRAFVSGHLGLAKPDPAIYELVERETGFSGADLLFADDREDNIAAAAARGWKTFTFPLDSARGASEWAARLVAEGLLSPPEAE</sequence>
<keyword evidence="2" id="KW-1185">Reference proteome</keyword>
<evidence type="ECO:0000313" key="2">
    <source>
        <dbReference type="Proteomes" id="UP000028824"/>
    </source>
</evidence>
<protein>
    <submittedName>
        <fullName evidence="1">Haloacid dehalogenase</fullName>
    </submittedName>
</protein>